<reference evidence="1" key="2">
    <citation type="submission" date="2021-02" db="EMBL/GenBank/DDBJ databases">
        <authorList>
            <person name="Kimball J.A."/>
            <person name="Haas M.W."/>
            <person name="Macchietto M."/>
            <person name="Kono T."/>
            <person name="Duquette J."/>
            <person name="Shao M."/>
        </authorList>
    </citation>
    <scope>NUCLEOTIDE SEQUENCE</scope>
    <source>
        <tissue evidence="1">Fresh leaf tissue</tissue>
    </source>
</reference>
<proteinExistence type="predicted"/>
<comment type="caution">
    <text evidence="1">The sequence shown here is derived from an EMBL/GenBank/DDBJ whole genome shotgun (WGS) entry which is preliminary data.</text>
</comment>
<dbReference type="AlphaFoldDB" id="A0A8J5VDI4"/>
<keyword evidence="2" id="KW-1185">Reference proteome</keyword>
<accession>A0A8J5VDI4</accession>
<dbReference type="Proteomes" id="UP000729402">
    <property type="component" value="Unassembled WGS sequence"/>
</dbReference>
<organism evidence="1 2">
    <name type="scientific">Zizania palustris</name>
    <name type="common">Northern wild rice</name>
    <dbReference type="NCBI Taxonomy" id="103762"/>
    <lineage>
        <taxon>Eukaryota</taxon>
        <taxon>Viridiplantae</taxon>
        <taxon>Streptophyta</taxon>
        <taxon>Embryophyta</taxon>
        <taxon>Tracheophyta</taxon>
        <taxon>Spermatophyta</taxon>
        <taxon>Magnoliopsida</taxon>
        <taxon>Liliopsida</taxon>
        <taxon>Poales</taxon>
        <taxon>Poaceae</taxon>
        <taxon>BOP clade</taxon>
        <taxon>Oryzoideae</taxon>
        <taxon>Oryzeae</taxon>
        <taxon>Zizaniinae</taxon>
        <taxon>Zizania</taxon>
    </lineage>
</organism>
<evidence type="ECO:0000313" key="2">
    <source>
        <dbReference type="Proteomes" id="UP000729402"/>
    </source>
</evidence>
<evidence type="ECO:0000313" key="1">
    <source>
        <dbReference type="EMBL" id="KAG8055516.1"/>
    </source>
</evidence>
<dbReference type="EMBL" id="JAAALK010000288">
    <property type="protein sequence ID" value="KAG8055516.1"/>
    <property type="molecule type" value="Genomic_DNA"/>
</dbReference>
<gene>
    <name evidence="1" type="ORF">GUJ93_ZPchr0001g31732</name>
</gene>
<reference evidence="1" key="1">
    <citation type="journal article" date="2021" name="bioRxiv">
        <title>Whole Genome Assembly and Annotation of Northern Wild Rice, Zizania palustris L., Supports a Whole Genome Duplication in the Zizania Genus.</title>
        <authorList>
            <person name="Haas M."/>
            <person name="Kono T."/>
            <person name="Macchietto M."/>
            <person name="Millas R."/>
            <person name="McGilp L."/>
            <person name="Shao M."/>
            <person name="Duquette J."/>
            <person name="Hirsch C.N."/>
            <person name="Kimball J."/>
        </authorList>
    </citation>
    <scope>NUCLEOTIDE SEQUENCE</scope>
    <source>
        <tissue evidence="1">Fresh leaf tissue</tissue>
    </source>
</reference>
<protein>
    <submittedName>
        <fullName evidence="1">Uncharacterized protein</fullName>
    </submittedName>
</protein>
<sequence>MPPTNQQDHTTAPIMTDFEDPQPTLAKMMAQIKDLITAVTVLSTTTASYSLAIQRLDHGRQPLSYLRDFTSGTRLDKGINHTPTYPTITISTIKGPTLGTDALDIQQGSSQ</sequence>
<name>A0A8J5VDI4_ZIZPA</name>